<dbReference type="KEGG" id="bqy:MUS_4236"/>
<reference evidence="2 3" key="1">
    <citation type="journal article" date="2012" name="J. Biotechnol.">
        <title>Genome sequence of the plant growth promoting strain Bacillus amyloliquefaciens subsp. plantarum B9601-Y2 and expression of mersacidin and other secondary metabolites.</title>
        <authorList>
            <person name="He P."/>
            <person name="Hao K."/>
            <person name="Blom J."/>
            <person name="Ruckert C."/>
            <person name="Vater J."/>
            <person name="Mao Z."/>
            <person name="Wu Y."/>
            <person name="Hou M."/>
            <person name="He P."/>
            <person name="He Y."/>
            <person name="Borriss R."/>
        </authorList>
    </citation>
    <scope>NUCLEOTIDE SEQUENCE [LARGE SCALE GENOMIC DNA]</scope>
    <source>
        <strain evidence="2">Y2</strain>
    </source>
</reference>
<accession>I2CBP5</accession>
<protein>
    <submittedName>
        <fullName evidence="2">Uncharacterized protein</fullName>
    </submittedName>
</protein>
<dbReference type="Proteomes" id="UP000002878">
    <property type="component" value="Chromosome"/>
</dbReference>
<keyword evidence="1" id="KW-0472">Membrane</keyword>
<dbReference type="PATRIC" id="fig|1126211.3.peg.4025"/>
<evidence type="ECO:0000313" key="3">
    <source>
        <dbReference type="Proteomes" id="UP000002878"/>
    </source>
</evidence>
<keyword evidence="1" id="KW-0812">Transmembrane</keyword>
<dbReference type="PROSITE" id="PS51257">
    <property type="entry name" value="PROKAR_LIPOPROTEIN"/>
    <property type="match status" value="1"/>
</dbReference>
<sequence length="38" mass="4671">MYNKKGDEYQWERMKQCISYHVPMIIMLVIWVGCSLLY</sequence>
<keyword evidence="1" id="KW-1133">Transmembrane helix</keyword>
<dbReference type="HOGENOM" id="CLU_3323954_0_0_9"/>
<gene>
    <name evidence="2" type="ORF">MUS_4236</name>
</gene>
<feature type="transmembrane region" description="Helical" evidence="1">
    <location>
        <begin position="20"/>
        <end position="37"/>
    </location>
</feature>
<evidence type="ECO:0000313" key="2">
    <source>
        <dbReference type="EMBL" id="AFJ64069.1"/>
    </source>
</evidence>
<dbReference type="AlphaFoldDB" id="I2CBP5"/>
<proteinExistence type="predicted"/>
<evidence type="ECO:0000256" key="1">
    <source>
        <dbReference type="SAM" id="Phobius"/>
    </source>
</evidence>
<dbReference type="EMBL" id="CP003332">
    <property type="protein sequence ID" value="AFJ64069.1"/>
    <property type="molecule type" value="Genomic_DNA"/>
</dbReference>
<organism evidence="2 3">
    <name type="scientific">Bacillus amyloliquefaciens (strain Y2)</name>
    <name type="common">Bacillus amyloliquefaciens subsp. plantarum (strain B9601-Y2)</name>
    <dbReference type="NCBI Taxonomy" id="1155777"/>
    <lineage>
        <taxon>Bacteria</taxon>
        <taxon>Bacillati</taxon>
        <taxon>Bacillota</taxon>
        <taxon>Bacilli</taxon>
        <taxon>Bacillales</taxon>
        <taxon>Bacillaceae</taxon>
        <taxon>Bacillus</taxon>
        <taxon>Bacillus amyloliquefaciens group</taxon>
    </lineage>
</organism>
<name>I2CBP5_BACAY</name>